<evidence type="ECO:0000256" key="1">
    <source>
        <dbReference type="ARBA" id="ARBA00004123"/>
    </source>
</evidence>
<dbReference type="GO" id="GO:0036396">
    <property type="term" value="C:RNA N6-methyladenosine methyltransferase complex"/>
    <property type="evidence" value="ECO:0007669"/>
    <property type="project" value="TreeGrafter"/>
</dbReference>
<evidence type="ECO:0000256" key="7">
    <source>
        <dbReference type="SAM" id="SignalP"/>
    </source>
</evidence>
<dbReference type="GO" id="GO:0003723">
    <property type="term" value="F:RNA binding"/>
    <property type="evidence" value="ECO:0007669"/>
    <property type="project" value="TreeGrafter"/>
</dbReference>
<keyword evidence="10" id="KW-1185">Reference proteome</keyword>
<protein>
    <submittedName>
        <fullName evidence="9">Virilizer-like protein</fullName>
    </submittedName>
</protein>
<evidence type="ECO:0000256" key="2">
    <source>
        <dbReference type="ARBA" id="ARBA00008371"/>
    </source>
</evidence>
<feature type="region of interest" description="Disordered" evidence="6">
    <location>
        <begin position="286"/>
        <end position="307"/>
    </location>
</feature>
<sequence length="307" mass="33958">MAAWIALVLCAPYLATAHVTQLTNVDVVRFPYGVLITEVRVIPPGIKAHSNLPDSRAFGETAPHAFQLDLFFNNVSKPNAPVFDRLGSLEYDENKSIIFRPNGKVNTDGLVLRGWYTCLTLAVYGTAERPHSHERDSPPPPPPPLPQQQQLGSKRIIKPEWENEEQFNGSPPRPQPRGPRTPPGPPPPDDDDEEALPAPGQCPVKVENTEQGDDYLEPVSPERGSLPADENYSDAEQEDDEGDDGYEQISSDEEDLESGAFKLPAFDLDYTPEDLASLPTFSMIRTSVNSDPSSTSRRLTSRVMRRS</sequence>
<feature type="signal peptide" evidence="7">
    <location>
        <begin position="1"/>
        <end position="17"/>
    </location>
</feature>
<feature type="region of interest" description="Disordered" evidence="6">
    <location>
        <begin position="163"/>
        <end position="260"/>
    </location>
</feature>
<feature type="compositionally biased region" description="Polar residues" evidence="6">
    <location>
        <begin position="286"/>
        <end position="298"/>
    </location>
</feature>
<gene>
    <name evidence="9" type="ORF">ROHU_005009</name>
</gene>
<feature type="chain" id="PRO_5019814540" evidence="7">
    <location>
        <begin position="18"/>
        <end position="307"/>
    </location>
</feature>
<name>A0A498NCG8_LABRO</name>
<evidence type="ECO:0000259" key="8">
    <source>
        <dbReference type="Pfam" id="PF15912"/>
    </source>
</evidence>
<evidence type="ECO:0000256" key="4">
    <source>
        <dbReference type="ARBA" id="ARBA00023187"/>
    </source>
</evidence>
<dbReference type="Pfam" id="PF15912">
    <property type="entry name" value="VIR_N"/>
    <property type="match status" value="1"/>
</dbReference>
<dbReference type="Proteomes" id="UP000290572">
    <property type="component" value="Unassembled WGS sequence"/>
</dbReference>
<evidence type="ECO:0000256" key="6">
    <source>
        <dbReference type="SAM" id="MobiDB-lite"/>
    </source>
</evidence>
<keyword evidence="7" id="KW-0732">Signal</keyword>
<dbReference type="AlphaFoldDB" id="A0A498NCG8"/>
<feature type="domain" description="Virilizer N-terminal" evidence="8">
    <location>
        <begin position="21"/>
        <end position="256"/>
    </location>
</feature>
<dbReference type="GO" id="GO:0005634">
    <property type="term" value="C:nucleus"/>
    <property type="evidence" value="ECO:0007669"/>
    <property type="project" value="UniProtKB-SubCell"/>
</dbReference>
<accession>A0A498NCG8</accession>
<organism evidence="9 10">
    <name type="scientific">Labeo rohita</name>
    <name type="common">Indian major carp</name>
    <name type="synonym">Cyprinus rohita</name>
    <dbReference type="NCBI Taxonomy" id="84645"/>
    <lineage>
        <taxon>Eukaryota</taxon>
        <taxon>Metazoa</taxon>
        <taxon>Chordata</taxon>
        <taxon>Craniata</taxon>
        <taxon>Vertebrata</taxon>
        <taxon>Euteleostomi</taxon>
        <taxon>Actinopterygii</taxon>
        <taxon>Neopterygii</taxon>
        <taxon>Teleostei</taxon>
        <taxon>Ostariophysi</taxon>
        <taxon>Cypriniformes</taxon>
        <taxon>Cyprinidae</taxon>
        <taxon>Labeoninae</taxon>
        <taxon>Labeonini</taxon>
        <taxon>Labeo</taxon>
    </lineage>
</organism>
<comment type="subcellular location">
    <subcellularLocation>
        <location evidence="1">Nucleus</location>
    </subcellularLocation>
</comment>
<dbReference type="InterPro" id="IPR031801">
    <property type="entry name" value="VIR_N"/>
</dbReference>
<keyword evidence="4" id="KW-0508">mRNA splicing</keyword>
<proteinExistence type="inferred from homology"/>
<comment type="caution">
    <text evidence="9">The sequence shown here is derived from an EMBL/GenBank/DDBJ whole genome shotgun (WGS) entry which is preliminary data.</text>
</comment>
<dbReference type="PANTHER" id="PTHR23185:SF0">
    <property type="entry name" value="PROTEIN VIRILIZER HOMOLOG"/>
    <property type="match status" value="1"/>
</dbReference>
<reference evidence="9 10" key="1">
    <citation type="submission" date="2018-03" db="EMBL/GenBank/DDBJ databases">
        <title>Draft genome sequence of Rohu Carp (Labeo rohita).</title>
        <authorList>
            <person name="Das P."/>
            <person name="Kushwaha B."/>
            <person name="Joshi C.G."/>
            <person name="Kumar D."/>
            <person name="Nagpure N.S."/>
            <person name="Sahoo L."/>
            <person name="Das S.P."/>
            <person name="Bit A."/>
            <person name="Patnaik S."/>
            <person name="Meher P.K."/>
            <person name="Jayasankar P."/>
            <person name="Koringa P.G."/>
            <person name="Patel N.V."/>
            <person name="Hinsu A.T."/>
            <person name="Kumar R."/>
            <person name="Pandey M."/>
            <person name="Agarwal S."/>
            <person name="Srivastava S."/>
            <person name="Singh M."/>
            <person name="Iquebal M.A."/>
            <person name="Jaiswal S."/>
            <person name="Angadi U.B."/>
            <person name="Kumar N."/>
            <person name="Raza M."/>
            <person name="Shah T.M."/>
            <person name="Rai A."/>
            <person name="Jena J.K."/>
        </authorList>
    </citation>
    <scope>NUCLEOTIDE SEQUENCE [LARGE SCALE GENOMIC DNA]</scope>
    <source>
        <strain evidence="9">DASCIFA01</strain>
        <tissue evidence="9">Testis</tissue>
    </source>
</reference>
<evidence type="ECO:0000256" key="5">
    <source>
        <dbReference type="ARBA" id="ARBA00023242"/>
    </source>
</evidence>
<dbReference type="GO" id="GO:0008380">
    <property type="term" value="P:RNA splicing"/>
    <property type="evidence" value="ECO:0007669"/>
    <property type="project" value="UniProtKB-KW"/>
</dbReference>
<keyword evidence="5" id="KW-0539">Nucleus</keyword>
<feature type="region of interest" description="Disordered" evidence="6">
    <location>
        <begin position="129"/>
        <end position="151"/>
    </location>
</feature>
<dbReference type="GO" id="GO:0006397">
    <property type="term" value="P:mRNA processing"/>
    <property type="evidence" value="ECO:0007669"/>
    <property type="project" value="UniProtKB-KW"/>
</dbReference>
<evidence type="ECO:0000313" key="10">
    <source>
        <dbReference type="Proteomes" id="UP000290572"/>
    </source>
</evidence>
<evidence type="ECO:0000256" key="3">
    <source>
        <dbReference type="ARBA" id="ARBA00022664"/>
    </source>
</evidence>
<comment type="similarity">
    <text evidence="2">Belongs to the vir family.</text>
</comment>
<dbReference type="InterPro" id="IPR026736">
    <property type="entry name" value="Virilizer"/>
</dbReference>
<dbReference type="PANTHER" id="PTHR23185">
    <property type="entry name" value="PROTEIN VIRILIZER HOMOLOG"/>
    <property type="match status" value="1"/>
</dbReference>
<dbReference type="EMBL" id="QBIY01011586">
    <property type="protein sequence ID" value="RXN30413.1"/>
    <property type="molecule type" value="Genomic_DNA"/>
</dbReference>
<evidence type="ECO:0000313" key="9">
    <source>
        <dbReference type="EMBL" id="RXN30413.1"/>
    </source>
</evidence>
<feature type="compositionally biased region" description="Acidic residues" evidence="6">
    <location>
        <begin position="231"/>
        <end position="257"/>
    </location>
</feature>
<dbReference type="STRING" id="84645.A0A498NCG8"/>
<feature type="compositionally biased region" description="Pro residues" evidence="6">
    <location>
        <begin position="171"/>
        <end position="187"/>
    </location>
</feature>
<keyword evidence="3" id="KW-0507">mRNA processing</keyword>